<dbReference type="EMBL" id="JARKIB010000087">
    <property type="protein sequence ID" value="KAJ7744344.1"/>
    <property type="molecule type" value="Genomic_DNA"/>
</dbReference>
<feature type="compositionally biased region" description="Low complexity" evidence="1">
    <location>
        <begin position="437"/>
        <end position="451"/>
    </location>
</feature>
<evidence type="ECO:0000313" key="3">
    <source>
        <dbReference type="Proteomes" id="UP001215598"/>
    </source>
</evidence>
<feature type="compositionally biased region" description="Acidic residues" evidence="1">
    <location>
        <begin position="283"/>
        <end position="297"/>
    </location>
</feature>
<organism evidence="2 3">
    <name type="scientific">Mycena metata</name>
    <dbReference type="NCBI Taxonomy" id="1033252"/>
    <lineage>
        <taxon>Eukaryota</taxon>
        <taxon>Fungi</taxon>
        <taxon>Dikarya</taxon>
        <taxon>Basidiomycota</taxon>
        <taxon>Agaricomycotina</taxon>
        <taxon>Agaricomycetes</taxon>
        <taxon>Agaricomycetidae</taxon>
        <taxon>Agaricales</taxon>
        <taxon>Marasmiineae</taxon>
        <taxon>Mycenaceae</taxon>
        <taxon>Mycena</taxon>
    </lineage>
</organism>
<name>A0AAD7IJ77_9AGAR</name>
<feature type="compositionally biased region" description="Basic residues" evidence="1">
    <location>
        <begin position="301"/>
        <end position="311"/>
    </location>
</feature>
<feature type="region of interest" description="Disordered" evidence="1">
    <location>
        <begin position="278"/>
        <end position="485"/>
    </location>
</feature>
<comment type="caution">
    <text evidence="2">The sequence shown here is derived from an EMBL/GenBank/DDBJ whole genome shotgun (WGS) entry which is preliminary data.</text>
</comment>
<sequence length="726" mass="79483">MQEICNEFHTKVLWTLEDYEEVPLPMPHYDTVAIVDKELPEAEDIRKRERVEMLNARICCWLKYRVRRLRKHLQTCLYLRKDPYAILLAQLSNVHAPPKARQAYQQFMVEEYHPTIAPVVHQRWVQETGQGSNLQPAKSPDASFRAQVTRELFAALSPQEQEAYSVKAKEEAATAHAKYQEEFMKAPSKSPESRQECINRLGDFLAPILQGIEERTGLHSMVLFGGPQPNMGGELQALYVSYGRAKGMGHFPDWAGGRWERVLELMTEYCWDAFNSAASDSGSDSEMDSNCDSDDTDAGAKKARKERHAAKKAAPTARKATPAAKGVLTSKGVSTSKKPTVAGKGKGKAKSAGGRREGRRGEEGEEISDADADEWEDEDEDMDEDKEDKNDNEQEEGEGMAARKRKRKKGQEEGSASKRKHREAAGATLMQKSGQLAAGAASGAAPGASDVGAGGDGNGEEEGGGSGIDIDQPETPTPSADDRAAAAVTVQPLSASTLMVMGPAPITGEPLHGADVGAPPPSSTTLHTLQLPPPPRTGDKEVPPSVEVVVPSDAPTWLQELIKNLSEVDLGCYFVSVLAALIRLEVVAGFEVADGERQRMPSTKKSGHPTVISTWIKGGRGAKTKTMPAVDNIDKFVKEWDFWWDAVQPGRRQRGDDRRWNIDDVYRKEWGALDCSGANRCLSAVVGLYFWGVAVKAAGSATQVARWDHAVQDVVWVLEGLRLLYK</sequence>
<dbReference type="Proteomes" id="UP001215598">
    <property type="component" value="Unassembled WGS sequence"/>
</dbReference>
<reference evidence="2" key="1">
    <citation type="submission" date="2023-03" db="EMBL/GenBank/DDBJ databases">
        <title>Massive genome expansion in bonnet fungi (Mycena s.s.) driven by repeated elements and novel gene families across ecological guilds.</title>
        <authorList>
            <consortium name="Lawrence Berkeley National Laboratory"/>
            <person name="Harder C.B."/>
            <person name="Miyauchi S."/>
            <person name="Viragh M."/>
            <person name="Kuo A."/>
            <person name="Thoen E."/>
            <person name="Andreopoulos B."/>
            <person name="Lu D."/>
            <person name="Skrede I."/>
            <person name="Drula E."/>
            <person name="Henrissat B."/>
            <person name="Morin E."/>
            <person name="Kohler A."/>
            <person name="Barry K."/>
            <person name="LaButti K."/>
            <person name="Morin E."/>
            <person name="Salamov A."/>
            <person name="Lipzen A."/>
            <person name="Mereny Z."/>
            <person name="Hegedus B."/>
            <person name="Baldrian P."/>
            <person name="Stursova M."/>
            <person name="Weitz H."/>
            <person name="Taylor A."/>
            <person name="Grigoriev I.V."/>
            <person name="Nagy L.G."/>
            <person name="Martin F."/>
            <person name="Kauserud H."/>
        </authorList>
    </citation>
    <scope>NUCLEOTIDE SEQUENCE</scope>
    <source>
        <strain evidence="2">CBHHK182m</strain>
    </source>
</reference>
<evidence type="ECO:0000256" key="1">
    <source>
        <dbReference type="SAM" id="MobiDB-lite"/>
    </source>
</evidence>
<proteinExistence type="predicted"/>
<feature type="compositionally biased region" description="Low complexity" evidence="1">
    <location>
        <begin position="312"/>
        <end position="325"/>
    </location>
</feature>
<keyword evidence="3" id="KW-1185">Reference proteome</keyword>
<feature type="region of interest" description="Disordered" evidence="1">
    <location>
        <begin position="504"/>
        <end position="543"/>
    </location>
</feature>
<dbReference type="AlphaFoldDB" id="A0AAD7IJ77"/>
<gene>
    <name evidence="2" type="ORF">B0H16DRAFT_1463217</name>
</gene>
<feature type="compositionally biased region" description="Acidic residues" evidence="1">
    <location>
        <begin position="363"/>
        <end position="386"/>
    </location>
</feature>
<evidence type="ECO:0000313" key="2">
    <source>
        <dbReference type="EMBL" id="KAJ7744344.1"/>
    </source>
</evidence>
<accession>A0AAD7IJ77</accession>
<protein>
    <submittedName>
        <fullName evidence="2">Uncharacterized protein</fullName>
    </submittedName>
</protein>